<sequence>MESSQESSSYYSILGVSMDSSDDQIRRAYRKLAM</sequence>
<dbReference type="CDD" id="cd06257">
    <property type="entry name" value="DnaJ"/>
    <property type="match status" value="1"/>
</dbReference>
<evidence type="ECO:0000313" key="3">
    <source>
        <dbReference type="Proteomes" id="UP000243975"/>
    </source>
</evidence>
<proteinExistence type="predicted"/>
<dbReference type="InterPro" id="IPR001623">
    <property type="entry name" value="DnaJ_domain"/>
</dbReference>
<gene>
    <name evidence="2" type="ORF">Ccrd_000247</name>
</gene>
<dbReference type="Pfam" id="PF00226">
    <property type="entry name" value="DnaJ"/>
    <property type="match status" value="1"/>
</dbReference>
<dbReference type="SUPFAM" id="SSF46565">
    <property type="entry name" value="Chaperone J-domain"/>
    <property type="match status" value="1"/>
</dbReference>
<feature type="domain" description="J" evidence="1">
    <location>
        <begin position="9"/>
        <end position="34"/>
    </location>
</feature>
<dbReference type="EMBL" id="LEKV01003824">
    <property type="protein sequence ID" value="KVH97636.1"/>
    <property type="molecule type" value="Genomic_DNA"/>
</dbReference>
<evidence type="ECO:0000313" key="2">
    <source>
        <dbReference type="EMBL" id="KVH97636.1"/>
    </source>
</evidence>
<evidence type="ECO:0000259" key="1">
    <source>
        <dbReference type="Pfam" id="PF00226"/>
    </source>
</evidence>
<keyword evidence="3" id="KW-1185">Reference proteome</keyword>
<dbReference type="AlphaFoldDB" id="A0A103XVL3"/>
<dbReference type="PRINTS" id="PR00625">
    <property type="entry name" value="JDOMAIN"/>
</dbReference>
<feature type="non-terminal residue" evidence="2">
    <location>
        <position position="34"/>
    </location>
</feature>
<accession>A0A103XVL3</accession>
<reference evidence="2 3" key="1">
    <citation type="journal article" date="2016" name="Sci. Rep.">
        <title>The genome sequence of the outbreeding globe artichoke constructed de novo incorporating a phase-aware low-pass sequencing strategy of F1 progeny.</title>
        <authorList>
            <person name="Scaglione D."/>
            <person name="Reyes-Chin-Wo S."/>
            <person name="Acquadro A."/>
            <person name="Froenicke L."/>
            <person name="Portis E."/>
            <person name="Beitel C."/>
            <person name="Tirone M."/>
            <person name="Mauro R."/>
            <person name="Lo Monaco A."/>
            <person name="Mauromicale G."/>
            <person name="Faccioli P."/>
            <person name="Cattivelli L."/>
            <person name="Rieseberg L."/>
            <person name="Michelmore R."/>
            <person name="Lanteri S."/>
        </authorList>
    </citation>
    <scope>NUCLEOTIDE SEQUENCE [LARGE SCALE GENOMIC DNA]</scope>
    <source>
        <strain evidence="2">2C</strain>
    </source>
</reference>
<comment type="caution">
    <text evidence="2">The sequence shown here is derived from an EMBL/GenBank/DDBJ whole genome shotgun (WGS) entry which is preliminary data.</text>
</comment>
<dbReference type="Gramene" id="KVH97636">
    <property type="protein sequence ID" value="KVH97636"/>
    <property type="gene ID" value="Ccrd_000247"/>
</dbReference>
<name>A0A103XVL3_CYNCS</name>
<dbReference type="Proteomes" id="UP000243975">
    <property type="component" value="Unassembled WGS sequence"/>
</dbReference>
<dbReference type="InterPro" id="IPR036869">
    <property type="entry name" value="J_dom_sf"/>
</dbReference>
<dbReference type="Gene3D" id="1.10.287.110">
    <property type="entry name" value="DnaJ domain"/>
    <property type="match status" value="1"/>
</dbReference>
<organism evidence="2 3">
    <name type="scientific">Cynara cardunculus var. scolymus</name>
    <name type="common">Globe artichoke</name>
    <name type="synonym">Cynara scolymus</name>
    <dbReference type="NCBI Taxonomy" id="59895"/>
    <lineage>
        <taxon>Eukaryota</taxon>
        <taxon>Viridiplantae</taxon>
        <taxon>Streptophyta</taxon>
        <taxon>Embryophyta</taxon>
        <taxon>Tracheophyta</taxon>
        <taxon>Spermatophyta</taxon>
        <taxon>Magnoliopsida</taxon>
        <taxon>eudicotyledons</taxon>
        <taxon>Gunneridae</taxon>
        <taxon>Pentapetalae</taxon>
        <taxon>asterids</taxon>
        <taxon>campanulids</taxon>
        <taxon>Asterales</taxon>
        <taxon>Asteraceae</taxon>
        <taxon>Carduoideae</taxon>
        <taxon>Cardueae</taxon>
        <taxon>Carduinae</taxon>
        <taxon>Cynara</taxon>
    </lineage>
</organism>
<protein>
    <submittedName>
        <fullName evidence="2">DnaJ domain-containing protein</fullName>
    </submittedName>
</protein>